<dbReference type="EMBL" id="JAIWYP010000058">
    <property type="protein sequence ID" value="KAH3690619.1"/>
    <property type="molecule type" value="Genomic_DNA"/>
</dbReference>
<comment type="caution">
    <text evidence="1">The sequence shown here is derived from an EMBL/GenBank/DDBJ whole genome shotgun (WGS) entry which is preliminary data.</text>
</comment>
<organism evidence="1 2">
    <name type="scientific">Dreissena polymorpha</name>
    <name type="common">Zebra mussel</name>
    <name type="synonym">Mytilus polymorpha</name>
    <dbReference type="NCBI Taxonomy" id="45954"/>
    <lineage>
        <taxon>Eukaryota</taxon>
        <taxon>Metazoa</taxon>
        <taxon>Spiralia</taxon>
        <taxon>Lophotrochozoa</taxon>
        <taxon>Mollusca</taxon>
        <taxon>Bivalvia</taxon>
        <taxon>Autobranchia</taxon>
        <taxon>Heteroconchia</taxon>
        <taxon>Euheterodonta</taxon>
        <taxon>Imparidentia</taxon>
        <taxon>Neoheterodontei</taxon>
        <taxon>Myida</taxon>
        <taxon>Dreissenoidea</taxon>
        <taxon>Dreissenidae</taxon>
        <taxon>Dreissena</taxon>
    </lineage>
</organism>
<gene>
    <name evidence="1" type="ORF">DPMN_191306</name>
</gene>
<accession>A0A9D3XYD0</accession>
<name>A0A9D3XYD0_DREPO</name>
<keyword evidence="2" id="KW-1185">Reference proteome</keyword>
<reference evidence="1" key="2">
    <citation type="submission" date="2020-11" db="EMBL/GenBank/DDBJ databases">
        <authorList>
            <person name="McCartney M.A."/>
            <person name="Auch B."/>
            <person name="Kono T."/>
            <person name="Mallez S."/>
            <person name="Becker A."/>
            <person name="Gohl D.M."/>
            <person name="Silverstein K.A.T."/>
            <person name="Koren S."/>
            <person name="Bechman K.B."/>
            <person name="Herman A."/>
            <person name="Abrahante J.E."/>
            <person name="Garbe J."/>
        </authorList>
    </citation>
    <scope>NUCLEOTIDE SEQUENCE</scope>
    <source>
        <strain evidence="1">Duluth1</strain>
        <tissue evidence="1">Whole animal</tissue>
    </source>
</reference>
<protein>
    <submittedName>
        <fullName evidence="1">Uncharacterized protein</fullName>
    </submittedName>
</protein>
<evidence type="ECO:0000313" key="1">
    <source>
        <dbReference type="EMBL" id="KAH3690619.1"/>
    </source>
</evidence>
<dbReference type="AlphaFoldDB" id="A0A9D3XYD0"/>
<dbReference type="Proteomes" id="UP000828390">
    <property type="component" value="Unassembled WGS sequence"/>
</dbReference>
<evidence type="ECO:0000313" key="2">
    <source>
        <dbReference type="Proteomes" id="UP000828390"/>
    </source>
</evidence>
<proteinExistence type="predicted"/>
<sequence length="151" mass="16710">MDSDSQSAEISFHEELTFLEHLFSANENKSDAMEAAKCLTAIHSPADPQQHEAVSLLLLRQTISTETVLQPDHTQPETHGVNSLNLSLVRHGIRTQIGPYETLRDSICGLIDDTPDDTTGGGKIYEKPGSTFCPVRCFEKYLSKLNPKLEV</sequence>
<reference evidence="1" key="1">
    <citation type="journal article" date="2019" name="bioRxiv">
        <title>The Genome of the Zebra Mussel, Dreissena polymorpha: A Resource for Invasive Species Research.</title>
        <authorList>
            <person name="McCartney M.A."/>
            <person name="Auch B."/>
            <person name="Kono T."/>
            <person name="Mallez S."/>
            <person name="Zhang Y."/>
            <person name="Obille A."/>
            <person name="Becker A."/>
            <person name="Abrahante J.E."/>
            <person name="Garbe J."/>
            <person name="Badalamenti J.P."/>
            <person name="Herman A."/>
            <person name="Mangelson H."/>
            <person name="Liachko I."/>
            <person name="Sullivan S."/>
            <person name="Sone E.D."/>
            <person name="Koren S."/>
            <person name="Silverstein K.A.T."/>
            <person name="Beckman K.B."/>
            <person name="Gohl D.M."/>
        </authorList>
    </citation>
    <scope>NUCLEOTIDE SEQUENCE</scope>
    <source>
        <strain evidence="1">Duluth1</strain>
        <tissue evidence="1">Whole animal</tissue>
    </source>
</reference>